<dbReference type="EMBL" id="JAUCMX010000030">
    <property type="protein sequence ID" value="KAK3506703.1"/>
    <property type="molecule type" value="Genomic_DNA"/>
</dbReference>
<dbReference type="SMART" id="SM00298">
    <property type="entry name" value="CHROMO"/>
    <property type="match status" value="1"/>
</dbReference>
<comment type="caution">
    <text evidence="4">The sequence shown here is derived from an EMBL/GenBank/DDBJ whole genome shotgun (WGS) entry which is preliminary data.</text>
</comment>
<protein>
    <recommendedName>
        <fullName evidence="3">Chromo domain-containing protein</fullName>
    </recommendedName>
</protein>
<dbReference type="InterPro" id="IPR023780">
    <property type="entry name" value="Chromo_domain"/>
</dbReference>
<evidence type="ECO:0000313" key="4">
    <source>
        <dbReference type="EMBL" id="KAK3506703.1"/>
    </source>
</evidence>
<evidence type="ECO:0000313" key="5">
    <source>
        <dbReference type="Proteomes" id="UP001274896"/>
    </source>
</evidence>
<feature type="region of interest" description="Disordered" evidence="2">
    <location>
        <begin position="1"/>
        <end position="30"/>
    </location>
</feature>
<proteinExistence type="predicted"/>
<name>A0AAE0UIC9_9TELE</name>
<evidence type="ECO:0000256" key="1">
    <source>
        <dbReference type="ARBA" id="ARBA00004123"/>
    </source>
</evidence>
<dbReference type="Gene3D" id="2.40.50.40">
    <property type="match status" value="1"/>
</dbReference>
<gene>
    <name evidence="4" type="ORF">QTP70_015907</name>
</gene>
<dbReference type="PROSITE" id="PS50013">
    <property type="entry name" value="CHROMO_2"/>
    <property type="match status" value="1"/>
</dbReference>
<dbReference type="InterPro" id="IPR016197">
    <property type="entry name" value="Chromo-like_dom_sf"/>
</dbReference>
<dbReference type="Proteomes" id="UP001274896">
    <property type="component" value="Unassembled WGS sequence"/>
</dbReference>
<evidence type="ECO:0000256" key="2">
    <source>
        <dbReference type="SAM" id="MobiDB-lite"/>
    </source>
</evidence>
<dbReference type="Pfam" id="PF00385">
    <property type="entry name" value="Chromo"/>
    <property type="match status" value="1"/>
</dbReference>
<accession>A0AAE0UIC9</accession>
<dbReference type="AlphaFoldDB" id="A0AAE0UIC9"/>
<feature type="domain" description="Chromo" evidence="3">
    <location>
        <begin position="33"/>
        <end position="70"/>
    </location>
</feature>
<reference evidence="4" key="1">
    <citation type="submission" date="2023-06" db="EMBL/GenBank/DDBJ databases">
        <title>Male Hemibagrus guttatus genome.</title>
        <authorList>
            <person name="Bian C."/>
        </authorList>
    </citation>
    <scope>NUCLEOTIDE SEQUENCE</scope>
    <source>
        <strain evidence="4">Male_cb2023</strain>
        <tissue evidence="4">Muscle</tissue>
    </source>
</reference>
<sequence>MGISARPSAAGSPTSEESEVPPPPEIDTDNTIYPFWEVVNSRRRGSRLQYLVDWEGYGPEERSWVDRDDILATRGIPSVPPRPSRSQGPRLSSSLFPSVWRRPWGRGYCHGCTDHSHSTTPPIMGVLALSPAPNYQRTI</sequence>
<comment type="subcellular location">
    <subcellularLocation>
        <location evidence="1">Nucleus</location>
    </subcellularLocation>
</comment>
<dbReference type="GO" id="GO:0005634">
    <property type="term" value="C:nucleus"/>
    <property type="evidence" value="ECO:0007669"/>
    <property type="project" value="UniProtKB-SubCell"/>
</dbReference>
<dbReference type="InterPro" id="IPR000953">
    <property type="entry name" value="Chromo/chromo_shadow_dom"/>
</dbReference>
<keyword evidence="5" id="KW-1185">Reference proteome</keyword>
<evidence type="ECO:0000259" key="3">
    <source>
        <dbReference type="PROSITE" id="PS50013"/>
    </source>
</evidence>
<feature type="compositionally biased region" description="Polar residues" evidence="2">
    <location>
        <begin position="84"/>
        <end position="93"/>
    </location>
</feature>
<organism evidence="4 5">
    <name type="scientific">Hemibagrus guttatus</name>
    <dbReference type="NCBI Taxonomy" id="175788"/>
    <lineage>
        <taxon>Eukaryota</taxon>
        <taxon>Metazoa</taxon>
        <taxon>Chordata</taxon>
        <taxon>Craniata</taxon>
        <taxon>Vertebrata</taxon>
        <taxon>Euteleostomi</taxon>
        <taxon>Actinopterygii</taxon>
        <taxon>Neopterygii</taxon>
        <taxon>Teleostei</taxon>
        <taxon>Ostariophysi</taxon>
        <taxon>Siluriformes</taxon>
        <taxon>Bagridae</taxon>
        <taxon>Hemibagrus</taxon>
    </lineage>
</organism>
<dbReference type="SUPFAM" id="SSF54160">
    <property type="entry name" value="Chromo domain-like"/>
    <property type="match status" value="1"/>
</dbReference>
<feature type="region of interest" description="Disordered" evidence="2">
    <location>
        <begin position="73"/>
        <end position="93"/>
    </location>
</feature>